<dbReference type="InterPro" id="IPR013559">
    <property type="entry name" value="YheO"/>
</dbReference>
<gene>
    <name evidence="3" type="ORF">ACFFQA_05125</name>
</gene>
<dbReference type="InterPro" id="IPR039446">
    <property type="entry name" value="DauR-like"/>
</dbReference>
<comment type="caution">
    <text evidence="3">The sequence shown here is derived from an EMBL/GenBank/DDBJ whole genome shotgun (WGS) entry which is preliminary data.</text>
</comment>
<dbReference type="PANTHER" id="PTHR35568">
    <property type="entry name" value="TRANSCRIPTIONAL REGULATOR DAUR"/>
    <property type="match status" value="1"/>
</dbReference>
<name>A0ABV5ZUH5_9PSEU</name>
<protein>
    <submittedName>
        <fullName evidence="3">Transcriptional regulator</fullName>
    </submittedName>
</protein>
<dbReference type="Proteomes" id="UP001589693">
    <property type="component" value="Unassembled WGS sequence"/>
</dbReference>
<sequence>MSGDARVERYGPMCAAVAALLSPRAEVVLHDPEDDVVLAVWNPFSGRKAGDPSLLGDLAAMTPGTDGVLGPYPKVLADGRSLSSVSVVLRDPDAVLCINLDRTPFEQAAALLSAFAAPVAPRPEPLFEHDWFDRVNQAVGSFVRRHGPVERWSKAERLEVLSELDSAGVFAVRGAAPEVARAMGISRSTVYALLAELREEKS</sequence>
<dbReference type="Pfam" id="PF08348">
    <property type="entry name" value="PAS_6"/>
    <property type="match status" value="1"/>
</dbReference>
<organism evidence="3 4">
    <name type="scientific">Allokutzneria oryzae</name>
    <dbReference type="NCBI Taxonomy" id="1378989"/>
    <lineage>
        <taxon>Bacteria</taxon>
        <taxon>Bacillati</taxon>
        <taxon>Actinomycetota</taxon>
        <taxon>Actinomycetes</taxon>
        <taxon>Pseudonocardiales</taxon>
        <taxon>Pseudonocardiaceae</taxon>
        <taxon>Allokutzneria</taxon>
    </lineage>
</organism>
<dbReference type="EMBL" id="JBHLZU010000004">
    <property type="protein sequence ID" value="MFB9903314.1"/>
    <property type="molecule type" value="Genomic_DNA"/>
</dbReference>
<dbReference type="RefSeq" id="WP_377850447.1">
    <property type="nucleotide sequence ID" value="NZ_JBHLZU010000004.1"/>
</dbReference>
<evidence type="ECO:0000313" key="4">
    <source>
        <dbReference type="Proteomes" id="UP001589693"/>
    </source>
</evidence>
<dbReference type="Pfam" id="PF13309">
    <property type="entry name" value="HTH_22"/>
    <property type="match status" value="1"/>
</dbReference>
<reference evidence="3 4" key="1">
    <citation type="submission" date="2024-09" db="EMBL/GenBank/DDBJ databases">
        <authorList>
            <person name="Sun Q."/>
            <person name="Mori K."/>
        </authorList>
    </citation>
    <scope>NUCLEOTIDE SEQUENCE [LARGE SCALE GENOMIC DNA]</scope>
    <source>
        <strain evidence="3 4">TBRC 7907</strain>
    </source>
</reference>
<dbReference type="PANTHER" id="PTHR35568:SF1">
    <property type="entry name" value="TRANSCRIPTIONAL REGULATOR DAUR"/>
    <property type="match status" value="1"/>
</dbReference>
<feature type="domain" description="YheO-like" evidence="1">
    <location>
        <begin position="8"/>
        <end position="109"/>
    </location>
</feature>
<evidence type="ECO:0000313" key="3">
    <source>
        <dbReference type="EMBL" id="MFB9903314.1"/>
    </source>
</evidence>
<accession>A0ABV5ZUH5</accession>
<proteinExistence type="predicted"/>
<keyword evidence="4" id="KW-1185">Reference proteome</keyword>
<evidence type="ECO:0000259" key="2">
    <source>
        <dbReference type="Pfam" id="PF13309"/>
    </source>
</evidence>
<evidence type="ECO:0000259" key="1">
    <source>
        <dbReference type="Pfam" id="PF08348"/>
    </source>
</evidence>
<dbReference type="InterPro" id="IPR039445">
    <property type="entry name" value="DauR-like_HTH"/>
</dbReference>
<feature type="domain" description="Transcriptional regulator DauR-like HTH" evidence="2">
    <location>
        <begin position="136"/>
        <end position="194"/>
    </location>
</feature>